<feature type="region of interest" description="Disordered" evidence="1">
    <location>
        <begin position="41"/>
        <end position="80"/>
    </location>
</feature>
<organism evidence="2 3">
    <name type="scientific">Manduca sexta</name>
    <name type="common">Tobacco hawkmoth</name>
    <name type="synonym">Tobacco hornworm</name>
    <dbReference type="NCBI Taxonomy" id="7130"/>
    <lineage>
        <taxon>Eukaryota</taxon>
        <taxon>Metazoa</taxon>
        <taxon>Ecdysozoa</taxon>
        <taxon>Arthropoda</taxon>
        <taxon>Hexapoda</taxon>
        <taxon>Insecta</taxon>
        <taxon>Pterygota</taxon>
        <taxon>Neoptera</taxon>
        <taxon>Endopterygota</taxon>
        <taxon>Lepidoptera</taxon>
        <taxon>Glossata</taxon>
        <taxon>Ditrysia</taxon>
        <taxon>Bombycoidea</taxon>
        <taxon>Sphingidae</taxon>
        <taxon>Sphinginae</taxon>
        <taxon>Sphingini</taxon>
        <taxon>Manduca</taxon>
    </lineage>
</organism>
<evidence type="ECO:0000313" key="2">
    <source>
        <dbReference type="EMBL" id="KAG6440360.1"/>
    </source>
</evidence>
<gene>
    <name evidence="2" type="ORF">O3G_MSEX001218</name>
</gene>
<dbReference type="Proteomes" id="UP000791440">
    <property type="component" value="Unassembled WGS sequence"/>
</dbReference>
<accession>A0A922C8X6</accession>
<reference evidence="2" key="1">
    <citation type="journal article" date="2016" name="Insect Biochem. Mol. Biol.">
        <title>Multifaceted biological insights from a draft genome sequence of the tobacco hornworm moth, Manduca sexta.</title>
        <authorList>
            <person name="Kanost M.R."/>
            <person name="Arrese E.L."/>
            <person name="Cao X."/>
            <person name="Chen Y.R."/>
            <person name="Chellapilla S."/>
            <person name="Goldsmith M.R."/>
            <person name="Grosse-Wilde E."/>
            <person name="Heckel D.G."/>
            <person name="Herndon N."/>
            <person name="Jiang H."/>
            <person name="Papanicolaou A."/>
            <person name="Qu J."/>
            <person name="Soulages J.L."/>
            <person name="Vogel H."/>
            <person name="Walters J."/>
            <person name="Waterhouse R.M."/>
            <person name="Ahn S.J."/>
            <person name="Almeida F.C."/>
            <person name="An C."/>
            <person name="Aqrawi P."/>
            <person name="Bretschneider A."/>
            <person name="Bryant W.B."/>
            <person name="Bucks S."/>
            <person name="Chao H."/>
            <person name="Chevignon G."/>
            <person name="Christen J.M."/>
            <person name="Clarke D.F."/>
            <person name="Dittmer N.T."/>
            <person name="Ferguson L.C.F."/>
            <person name="Garavelou S."/>
            <person name="Gordon K.H.J."/>
            <person name="Gunaratna R.T."/>
            <person name="Han Y."/>
            <person name="Hauser F."/>
            <person name="He Y."/>
            <person name="Heidel-Fischer H."/>
            <person name="Hirsh A."/>
            <person name="Hu Y."/>
            <person name="Jiang H."/>
            <person name="Kalra D."/>
            <person name="Klinner C."/>
            <person name="Konig C."/>
            <person name="Kovar C."/>
            <person name="Kroll A.R."/>
            <person name="Kuwar S.S."/>
            <person name="Lee S.L."/>
            <person name="Lehman R."/>
            <person name="Li K."/>
            <person name="Li Z."/>
            <person name="Liang H."/>
            <person name="Lovelace S."/>
            <person name="Lu Z."/>
            <person name="Mansfield J.H."/>
            <person name="McCulloch K.J."/>
            <person name="Mathew T."/>
            <person name="Morton B."/>
            <person name="Muzny D.M."/>
            <person name="Neunemann D."/>
            <person name="Ongeri F."/>
            <person name="Pauchet Y."/>
            <person name="Pu L.L."/>
            <person name="Pyrousis I."/>
            <person name="Rao X.J."/>
            <person name="Redding A."/>
            <person name="Roesel C."/>
            <person name="Sanchez-Gracia A."/>
            <person name="Schaack S."/>
            <person name="Shukla A."/>
            <person name="Tetreau G."/>
            <person name="Wang Y."/>
            <person name="Xiong G.H."/>
            <person name="Traut W."/>
            <person name="Walsh T.K."/>
            <person name="Worley K.C."/>
            <person name="Wu D."/>
            <person name="Wu W."/>
            <person name="Wu Y.Q."/>
            <person name="Zhang X."/>
            <person name="Zou Z."/>
            <person name="Zucker H."/>
            <person name="Briscoe A.D."/>
            <person name="Burmester T."/>
            <person name="Clem R.J."/>
            <person name="Feyereisen R."/>
            <person name="Grimmelikhuijzen C.J.P."/>
            <person name="Hamodrakas S.J."/>
            <person name="Hansson B.S."/>
            <person name="Huguet E."/>
            <person name="Jermiin L.S."/>
            <person name="Lan Q."/>
            <person name="Lehman H.K."/>
            <person name="Lorenzen M."/>
            <person name="Merzendorfer H."/>
            <person name="Michalopoulos I."/>
            <person name="Morton D.B."/>
            <person name="Muthukrishnan S."/>
            <person name="Oakeshott J.G."/>
            <person name="Palmer W."/>
            <person name="Park Y."/>
            <person name="Passarelli A.L."/>
            <person name="Rozas J."/>
            <person name="Schwartz L.M."/>
            <person name="Smith W."/>
            <person name="Southgate A."/>
            <person name="Vilcinskas A."/>
            <person name="Vogt R."/>
            <person name="Wang P."/>
            <person name="Werren J."/>
            <person name="Yu X.Q."/>
            <person name="Zhou J.J."/>
            <person name="Brown S.J."/>
            <person name="Scherer S.E."/>
            <person name="Richards S."/>
            <person name="Blissard G.W."/>
        </authorList>
    </citation>
    <scope>NUCLEOTIDE SEQUENCE</scope>
</reference>
<dbReference type="AlphaFoldDB" id="A0A922C8X6"/>
<keyword evidence="3" id="KW-1185">Reference proteome</keyword>
<sequence>MKINPNITTWNQLNPFHIELIKAPNVFQCFFVKGIGNRSVAHRTSRQSSRAQYIADTAQDYPTKRPRTSQEGLVKIKKYK</sequence>
<name>A0A922C8X6_MANSE</name>
<evidence type="ECO:0000256" key="1">
    <source>
        <dbReference type="SAM" id="MobiDB-lite"/>
    </source>
</evidence>
<dbReference type="EMBL" id="JH668279">
    <property type="protein sequence ID" value="KAG6440360.1"/>
    <property type="molecule type" value="Genomic_DNA"/>
</dbReference>
<reference evidence="2" key="2">
    <citation type="submission" date="2020-12" db="EMBL/GenBank/DDBJ databases">
        <authorList>
            <person name="Kanost M."/>
        </authorList>
    </citation>
    <scope>NUCLEOTIDE SEQUENCE</scope>
</reference>
<comment type="caution">
    <text evidence="2">The sequence shown here is derived from an EMBL/GenBank/DDBJ whole genome shotgun (WGS) entry which is preliminary data.</text>
</comment>
<protein>
    <submittedName>
        <fullName evidence="2">Uncharacterized protein</fullName>
    </submittedName>
</protein>
<evidence type="ECO:0000313" key="3">
    <source>
        <dbReference type="Proteomes" id="UP000791440"/>
    </source>
</evidence>
<proteinExistence type="predicted"/>